<dbReference type="GO" id="GO:0005576">
    <property type="term" value="C:extracellular region"/>
    <property type="evidence" value="ECO:0007669"/>
    <property type="project" value="UniProtKB-SubCell"/>
</dbReference>
<evidence type="ECO:0000259" key="5">
    <source>
        <dbReference type="Pfam" id="PF13229"/>
    </source>
</evidence>
<gene>
    <name evidence="6" type="ORF">SAMN05216554_0986</name>
</gene>
<feature type="region of interest" description="Disordered" evidence="3">
    <location>
        <begin position="495"/>
        <end position="526"/>
    </location>
</feature>
<evidence type="ECO:0000259" key="4">
    <source>
        <dbReference type="Pfam" id="PF12708"/>
    </source>
</evidence>
<dbReference type="OrthoDB" id="3196343at2"/>
<dbReference type="Gene3D" id="2.160.20.10">
    <property type="entry name" value="Single-stranded right-handed beta-helix, Pectin lyase-like"/>
    <property type="match status" value="2"/>
</dbReference>
<proteinExistence type="predicted"/>
<dbReference type="EMBL" id="FNPZ01000001">
    <property type="protein sequence ID" value="SDY63818.1"/>
    <property type="molecule type" value="Genomic_DNA"/>
</dbReference>
<dbReference type="Proteomes" id="UP000198891">
    <property type="component" value="Unassembled WGS sequence"/>
</dbReference>
<name>A0A1H3LIM8_9MICO</name>
<dbReference type="InterPro" id="IPR006626">
    <property type="entry name" value="PbH1"/>
</dbReference>
<protein>
    <submittedName>
        <fullName evidence="6">Right handed beta helix region</fullName>
    </submittedName>
</protein>
<dbReference type="STRING" id="381665.SAMN05216554_0986"/>
<evidence type="ECO:0000256" key="1">
    <source>
        <dbReference type="ARBA" id="ARBA00004613"/>
    </source>
</evidence>
<dbReference type="InterPro" id="IPR006311">
    <property type="entry name" value="TAT_signal"/>
</dbReference>
<feature type="domain" description="Rhamnogalacturonase A/B/Epimerase-like pectate lyase" evidence="4">
    <location>
        <begin position="80"/>
        <end position="275"/>
    </location>
</feature>
<dbReference type="Pfam" id="PF12708">
    <property type="entry name" value="Pect-lyase_RHGA_epim"/>
    <property type="match status" value="1"/>
</dbReference>
<organism evidence="6 7">
    <name type="scientific">Herbiconiux ginsengi</name>
    <dbReference type="NCBI Taxonomy" id="381665"/>
    <lineage>
        <taxon>Bacteria</taxon>
        <taxon>Bacillati</taxon>
        <taxon>Actinomycetota</taxon>
        <taxon>Actinomycetes</taxon>
        <taxon>Micrococcales</taxon>
        <taxon>Microbacteriaceae</taxon>
        <taxon>Herbiconiux</taxon>
    </lineage>
</organism>
<evidence type="ECO:0000256" key="2">
    <source>
        <dbReference type="ARBA" id="ARBA00022525"/>
    </source>
</evidence>
<feature type="domain" description="Right handed beta helix" evidence="5">
    <location>
        <begin position="649"/>
        <end position="844"/>
    </location>
</feature>
<dbReference type="RefSeq" id="WP_092549542.1">
    <property type="nucleotide sequence ID" value="NZ_FNPZ01000001.1"/>
</dbReference>
<accession>A0A1H3LIM8</accession>
<dbReference type="InterPro" id="IPR011050">
    <property type="entry name" value="Pectin_lyase_fold/virulence"/>
</dbReference>
<evidence type="ECO:0000313" key="6">
    <source>
        <dbReference type="EMBL" id="SDY63818.1"/>
    </source>
</evidence>
<dbReference type="Pfam" id="PF13229">
    <property type="entry name" value="Beta_helix"/>
    <property type="match status" value="1"/>
</dbReference>
<sequence length="887" mass="92178">MTTAFSRRAFIGGTAAAGAAALLASQPGAAFGLGAIPATAPLALGNLTSGGFIANLPPSFYSRPGLEGMPVIDYESMPVVNIMDHGAVGDGVTSDKAAFDSAISAINALGGGVIYLPIGRYVFTPPSGGSPNWWYQATISGVHFVGEGEGSVVVFRRPKMVTNGQEAPAYASGNGWQFVNATDVSLRDFAIEWLPLNMLRHSTTATALLVRTPESVQVLRMSIGNCQPGVLLQHASNCWMVDNVLRNGASDAYNFGGAKNSVAAYNWAESIGDDGFANYQDSALFPDSNTIPNVRFTRNTVISACYGRGMTLGGSHHIIDENWIENSAGAAILSDISTTSPATLIDASVVNNVCIRSTMEMRPDNRHLSSGGGYHGAIAFLNKVDTLTVQNNSVRGSEDNDIAIGITNWLGVTGNDIEIFGNELYAADGVGINIPSNSTLTGLDISQNRILENTGPSVALAGTATGVTSGGNYVTTLPSVTGSVSGDMTGFTTSLSTPYSDPYAPRRAEPSETSWADPQPQSTSGLTTVNVTSYGALGNGVHDDTPAFRAALAALPATGGVIAVPAGNFLLQVDPAYSTFRDTKITHHFAITERDNVHIVGVGASSVIVCASAEDQGVRIIGGQGCSVSNIAFSLPDRPDFRRNRALLEITGAKDVSVTDVSLSGASGSNLLIDTCTGVYLDNVTSENANMYGIDVEGSRQVRVTGCSANDNRDGGIQIGWVGAVFREAQFVHVDANTVDGSSEGAGILASSGADLLIDGNSVSNTCQAGIYLWGRAPEYPMYSADITNNTIVNACIGDYTYTPGAIAIHSIRESAGMTTGTFTISGNTIDTTPFSGIWVGGKSPIGSMLCQMNTLTISGNTYSGVGGSSVLIAADQQAKITNLTII</sequence>
<dbReference type="InterPro" id="IPR039448">
    <property type="entry name" value="Beta_helix"/>
</dbReference>
<dbReference type="SMART" id="SM00710">
    <property type="entry name" value="PbH1"/>
    <property type="match status" value="14"/>
</dbReference>
<dbReference type="AlphaFoldDB" id="A0A1H3LIM8"/>
<comment type="subcellular location">
    <subcellularLocation>
        <location evidence="1">Secreted</location>
    </subcellularLocation>
</comment>
<dbReference type="SUPFAM" id="SSF51126">
    <property type="entry name" value="Pectin lyase-like"/>
    <property type="match status" value="2"/>
</dbReference>
<keyword evidence="2" id="KW-0964">Secreted</keyword>
<reference evidence="6 7" key="1">
    <citation type="submission" date="2016-10" db="EMBL/GenBank/DDBJ databases">
        <authorList>
            <person name="de Groot N.N."/>
        </authorList>
    </citation>
    <scope>NUCLEOTIDE SEQUENCE [LARGE SCALE GENOMIC DNA]</scope>
    <source>
        <strain evidence="6 7">CGMCC 4.3491</strain>
    </source>
</reference>
<keyword evidence="7" id="KW-1185">Reference proteome</keyword>
<dbReference type="PROSITE" id="PS51318">
    <property type="entry name" value="TAT"/>
    <property type="match status" value="1"/>
</dbReference>
<dbReference type="PANTHER" id="PTHR31375">
    <property type="match status" value="1"/>
</dbReference>
<feature type="compositionally biased region" description="Polar residues" evidence="3">
    <location>
        <begin position="511"/>
        <end position="526"/>
    </location>
</feature>
<dbReference type="InterPro" id="IPR024535">
    <property type="entry name" value="RHGA/B-epi-like_pectate_lyase"/>
</dbReference>
<evidence type="ECO:0000313" key="7">
    <source>
        <dbReference type="Proteomes" id="UP000198891"/>
    </source>
</evidence>
<dbReference type="InterPro" id="IPR012334">
    <property type="entry name" value="Pectin_lyas_fold"/>
</dbReference>
<evidence type="ECO:0000256" key="3">
    <source>
        <dbReference type="SAM" id="MobiDB-lite"/>
    </source>
</evidence>